<keyword evidence="13" id="KW-0418">Kinase</keyword>
<feature type="domain" description="Ig-like" evidence="22">
    <location>
        <begin position="2688"/>
        <end position="2771"/>
    </location>
</feature>
<evidence type="ECO:0000256" key="10">
    <source>
        <dbReference type="ARBA" id="ARBA00022723"/>
    </source>
</evidence>
<evidence type="ECO:0000256" key="11">
    <source>
        <dbReference type="ARBA" id="ARBA00022737"/>
    </source>
</evidence>
<dbReference type="FunFam" id="2.60.40.10:FF:000599">
    <property type="entry name" value="obscurin isoform X3"/>
    <property type="match status" value="1"/>
</dbReference>
<comment type="similarity">
    <text evidence="4">Belongs to the protein kinase superfamily. CAMK Ser/Thr protein kinase family.</text>
</comment>
<dbReference type="InterPro" id="IPR003598">
    <property type="entry name" value="Ig_sub2"/>
</dbReference>
<evidence type="ECO:0000259" key="23">
    <source>
        <dbReference type="PROSITE" id="PS50853"/>
    </source>
</evidence>
<feature type="domain" description="Ig-like" evidence="22">
    <location>
        <begin position="3145"/>
        <end position="3228"/>
    </location>
</feature>
<dbReference type="PANTHER" id="PTHR35971:SF4">
    <property type="entry name" value="OBSCURIN"/>
    <property type="match status" value="1"/>
</dbReference>
<feature type="domain" description="Ig-like" evidence="22">
    <location>
        <begin position="1230"/>
        <end position="1314"/>
    </location>
</feature>
<feature type="domain" description="Ig-like" evidence="22">
    <location>
        <begin position="2969"/>
        <end position="3052"/>
    </location>
</feature>
<dbReference type="FunFam" id="2.60.40.10:FF:001136">
    <property type="entry name" value="Obscurin, cytoskeletal calmodulin and titin-interacting RhoGEF"/>
    <property type="match status" value="1"/>
</dbReference>
<feature type="domain" description="Ig-like" evidence="22">
    <location>
        <begin position="4061"/>
        <end position="4136"/>
    </location>
</feature>
<comment type="caution">
    <text evidence="24">The sequence shown here is derived from an EMBL/GenBank/DDBJ whole genome shotgun (WGS) entry which is preliminary data.</text>
</comment>
<dbReference type="GO" id="GO:0004674">
    <property type="term" value="F:protein serine/threonine kinase activity"/>
    <property type="evidence" value="ECO:0007669"/>
    <property type="project" value="UniProtKB-KW"/>
</dbReference>
<evidence type="ECO:0000256" key="8">
    <source>
        <dbReference type="ARBA" id="ARBA00022553"/>
    </source>
</evidence>
<feature type="domain" description="Ig-like" evidence="22">
    <location>
        <begin position="3057"/>
        <end position="3140"/>
    </location>
</feature>
<feature type="domain" description="Ig-like" evidence="22">
    <location>
        <begin position="3321"/>
        <end position="3404"/>
    </location>
</feature>
<dbReference type="FunFam" id="2.60.40.10:FF:000523">
    <property type="entry name" value="obscurin isoform X4"/>
    <property type="match status" value="1"/>
</dbReference>
<dbReference type="FunFam" id="2.60.40.10:FF:000989">
    <property type="entry name" value="Obscurin, cytoskeletal calmodulin and titin-interacting RhoGEF"/>
    <property type="match status" value="1"/>
</dbReference>
<dbReference type="FunFam" id="2.60.40.10:FF:001032">
    <property type="entry name" value="Obscurin, cytoskeletal calmodulin and titin-interacting RhoGEF"/>
    <property type="match status" value="1"/>
</dbReference>
<feature type="domain" description="Ig-like" evidence="22">
    <location>
        <begin position="3233"/>
        <end position="3316"/>
    </location>
</feature>
<feature type="domain" description="Ig-like" evidence="22">
    <location>
        <begin position="33"/>
        <end position="119"/>
    </location>
</feature>
<evidence type="ECO:0000256" key="18">
    <source>
        <dbReference type="ARBA" id="ARBA00023242"/>
    </source>
</evidence>
<dbReference type="CDD" id="cd00096">
    <property type="entry name" value="Ig"/>
    <property type="match status" value="2"/>
</dbReference>
<feature type="domain" description="Ig-like" evidence="22">
    <location>
        <begin position="2153"/>
        <end position="2237"/>
    </location>
</feature>
<dbReference type="FunFam" id="2.60.40.10:FF:000903">
    <property type="entry name" value="obscurin isoform X6"/>
    <property type="match status" value="1"/>
</dbReference>
<dbReference type="PROSITE" id="PS50835">
    <property type="entry name" value="IG_LIKE"/>
    <property type="match status" value="39"/>
</dbReference>
<dbReference type="InterPro" id="IPR052385">
    <property type="entry name" value="Obscurin/Obscurin-like_Reg"/>
</dbReference>
<evidence type="ECO:0000256" key="16">
    <source>
        <dbReference type="ARBA" id="ARBA00022860"/>
    </source>
</evidence>
<keyword evidence="17" id="KW-1015">Disulfide bond</keyword>
<feature type="domain" description="Ig-like" evidence="22">
    <location>
        <begin position="1973"/>
        <end position="2057"/>
    </location>
</feature>
<keyword evidence="19" id="KW-0393">Immunoglobulin domain</keyword>
<dbReference type="GO" id="GO:0005634">
    <property type="term" value="C:nucleus"/>
    <property type="evidence" value="ECO:0007669"/>
    <property type="project" value="UniProtKB-SubCell"/>
</dbReference>
<dbReference type="Pfam" id="PF07679">
    <property type="entry name" value="I-set"/>
    <property type="match status" value="41"/>
</dbReference>
<dbReference type="InterPro" id="IPR003599">
    <property type="entry name" value="Ig_sub"/>
</dbReference>
<evidence type="ECO:0000256" key="14">
    <source>
        <dbReference type="ARBA" id="ARBA00022840"/>
    </source>
</evidence>
<gene>
    <name evidence="24" type="ORF">QTO34_015119</name>
</gene>
<dbReference type="GO" id="GO:0005737">
    <property type="term" value="C:cytoplasm"/>
    <property type="evidence" value="ECO:0007669"/>
    <property type="project" value="UniProtKB-SubCell"/>
</dbReference>
<feature type="domain" description="Ig-like" evidence="22">
    <location>
        <begin position="2422"/>
        <end position="2505"/>
    </location>
</feature>
<comment type="subcellular location">
    <subcellularLocation>
        <location evidence="3">Cytoplasm</location>
    </subcellularLocation>
    <subcellularLocation>
        <location evidence="2">Nucleus</location>
    </subcellularLocation>
</comment>
<feature type="domain" description="Ig-like" evidence="22">
    <location>
        <begin position="587"/>
        <end position="665"/>
    </location>
</feature>
<dbReference type="InterPro" id="IPR007110">
    <property type="entry name" value="Ig-like_dom"/>
</dbReference>
<feature type="domain" description="Fibronectin type-III" evidence="23">
    <location>
        <begin position="4336"/>
        <end position="4430"/>
    </location>
</feature>
<dbReference type="FunFam" id="2.60.40.10:FF:001652">
    <property type="entry name" value="Uncharacterized protein"/>
    <property type="match status" value="1"/>
</dbReference>
<dbReference type="GO" id="GO:0005516">
    <property type="term" value="F:calmodulin binding"/>
    <property type="evidence" value="ECO:0007669"/>
    <property type="project" value="UniProtKB-KW"/>
</dbReference>
<feature type="domain" description="Ig-like" evidence="22">
    <location>
        <begin position="3673"/>
        <end position="3757"/>
    </location>
</feature>
<keyword evidence="25" id="KW-1185">Reference proteome</keyword>
<feature type="domain" description="Ig-like" evidence="22">
    <location>
        <begin position="2511"/>
        <end position="2595"/>
    </location>
</feature>
<keyword evidence="11" id="KW-0677">Repeat</keyword>
<evidence type="ECO:0000256" key="13">
    <source>
        <dbReference type="ARBA" id="ARBA00022777"/>
    </source>
</evidence>
<reference evidence="24" key="1">
    <citation type="submission" date="2023-06" db="EMBL/GenBank/DDBJ databases">
        <title>Reference genome for the Northern bat (Eptesicus nilssonii), a most northern bat species.</title>
        <authorList>
            <person name="Laine V.N."/>
            <person name="Pulliainen A.T."/>
            <person name="Lilley T.M."/>
        </authorList>
    </citation>
    <scope>NUCLEOTIDE SEQUENCE</scope>
    <source>
        <strain evidence="24">BLF_Eptnil</strain>
        <tissue evidence="24">Kidney</tissue>
    </source>
</reference>
<feature type="domain" description="Ig-like" evidence="22">
    <location>
        <begin position="1795"/>
        <end position="1888"/>
    </location>
</feature>
<dbReference type="InterPro" id="IPR036116">
    <property type="entry name" value="FN3_sf"/>
</dbReference>
<dbReference type="InterPro" id="IPR013106">
    <property type="entry name" value="Ig_V-set"/>
</dbReference>
<dbReference type="FunFam" id="2.60.40.10:FF:000075">
    <property type="entry name" value="Obscurin, cytoskeletal calmodulin and titin-interacting RhoGEF"/>
    <property type="match status" value="9"/>
</dbReference>
<dbReference type="EC" id="2.7.11.1" evidence="5"/>
<keyword evidence="10" id="KW-0479">Metal-binding</keyword>
<dbReference type="InterPro" id="IPR003961">
    <property type="entry name" value="FN3_dom"/>
</dbReference>
<dbReference type="GO" id="GO:0046872">
    <property type="term" value="F:metal ion binding"/>
    <property type="evidence" value="ECO:0007669"/>
    <property type="project" value="UniProtKB-KW"/>
</dbReference>
<dbReference type="InterPro" id="IPR013098">
    <property type="entry name" value="Ig_I-set"/>
</dbReference>
<evidence type="ECO:0000256" key="5">
    <source>
        <dbReference type="ARBA" id="ARBA00012513"/>
    </source>
</evidence>
<feature type="domain" description="Ig-like" evidence="22">
    <location>
        <begin position="4243"/>
        <end position="4329"/>
    </location>
</feature>
<dbReference type="GO" id="GO:0005524">
    <property type="term" value="F:ATP binding"/>
    <property type="evidence" value="ECO:0007669"/>
    <property type="project" value="UniProtKB-KW"/>
</dbReference>
<comment type="catalytic activity">
    <reaction evidence="21">
        <text>L-seryl-[protein] + ATP = O-phospho-L-seryl-[protein] + ADP + H(+)</text>
        <dbReference type="Rhea" id="RHEA:17989"/>
        <dbReference type="Rhea" id="RHEA-COMP:9863"/>
        <dbReference type="Rhea" id="RHEA-COMP:11604"/>
        <dbReference type="ChEBI" id="CHEBI:15378"/>
        <dbReference type="ChEBI" id="CHEBI:29999"/>
        <dbReference type="ChEBI" id="CHEBI:30616"/>
        <dbReference type="ChEBI" id="CHEBI:83421"/>
        <dbReference type="ChEBI" id="CHEBI:456216"/>
        <dbReference type="EC" id="2.7.11.1"/>
    </reaction>
</comment>
<dbReference type="FunFam" id="2.60.40.10:FF:000050">
    <property type="entry name" value="Titin isoform B"/>
    <property type="match status" value="2"/>
</dbReference>
<dbReference type="CDD" id="cd00063">
    <property type="entry name" value="FN3"/>
    <property type="match status" value="1"/>
</dbReference>
<feature type="domain" description="Ig-like" evidence="22">
    <location>
        <begin position="1139"/>
        <end position="1225"/>
    </location>
</feature>
<evidence type="ECO:0000313" key="25">
    <source>
        <dbReference type="Proteomes" id="UP001177744"/>
    </source>
</evidence>
<dbReference type="FunFam" id="2.60.40.10:FF:000421">
    <property type="entry name" value="LOW QUALITY PROTEIN: obscurin"/>
    <property type="match status" value="1"/>
</dbReference>
<feature type="domain" description="Ig-like" evidence="22">
    <location>
        <begin position="125"/>
        <end position="203"/>
    </location>
</feature>
<evidence type="ECO:0000256" key="9">
    <source>
        <dbReference type="ARBA" id="ARBA00022679"/>
    </source>
</evidence>
<organism evidence="24 25">
    <name type="scientific">Cnephaeus nilssonii</name>
    <name type="common">Northern bat</name>
    <name type="synonym">Eptesicus nilssonii</name>
    <dbReference type="NCBI Taxonomy" id="3371016"/>
    <lineage>
        <taxon>Eukaryota</taxon>
        <taxon>Metazoa</taxon>
        <taxon>Chordata</taxon>
        <taxon>Craniata</taxon>
        <taxon>Vertebrata</taxon>
        <taxon>Euteleostomi</taxon>
        <taxon>Mammalia</taxon>
        <taxon>Eutheria</taxon>
        <taxon>Laurasiatheria</taxon>
        <taxon>Chiroptera</taxon>
        <taxon>Yangochiroptera</taxon>
        <taxon>Vespertilionidae</taxon>
        <taxon>Cnephaeus</taxon>
    </lineage>
</organism>
<feature type="domain" description="Ig-like" evidence="22">
    <location>
        <begin position="2330"/>
        <end position="2417"/>
    </location>
</feature>
<evidence type="ECO:0000256" key="1">
    <source>
        <dbReference type="ARBA" id="ARBA00001946"/>
    </source>
</evidence>
<keyword evidence="6" id="KW-0963">Cytoplasm</keyword>
<dbReference type="SMART" id="SM00060">
    <property type="entry name" value="FN3"/>
    <property type="match status" value="1"/>
</dbReference>
<keyword evidence="14" id="KW-0067">ATP-binding</keyword>
<dbReference type="Pfam" id="PF00041">
    <property type="entry name" value="fn3"/>
    <property type="match status" value="1"/>
</dbReference>
<dbReference type="SMART" id="SM00406">
    <property type="entry name" value="IGv"/>
    <property type="match status" value="14"/>
</dbReference>
<dbReference type="InterPro" id="IPR036179">
    <property type="entry name" value="Ig-like_dom_sf"/>
</dbReference>
<dbReference type="Gene3D" id="2.60.40.10">
    <property type="entry name" value="Immunoglobulins"/>
    <property type="match status" value="47"/>
</dbReference>
<dbReference type="FunFam" id="2.60.40.10:FF:000148">
    <property type="entry name" value="titin isoform X1"/>
    <property type="match status" value="2"/>
</dbReference>
<feature type="domain" description="Ig-like" evidence="22">
    <location>
        <begin position="3763"/>
        <end position="3848"/>
    </location>
</feature>
<dbReference type="Proteomes" id="UP001177744">
    <property type="component" value="Unassembled WGS sequence"/>
</dbReference>
<evidence type="ECO:0000259" key="22">
    <source>
        <dbReference type="PROSITE" id="PS50835"/>
    </source>
</evidence>
<comment type="catalytic activity">
    <reaction evidence="20">
        <text>L-threonyl-[protein] + ATP = O-phospho-L-threonyl-[protein] + ADP + H(+)</text>
        <dbReference type="Rhea" id="RHEA:46608"/>
        <dbReference type="Rhea" id="RHEA-COMP:11060"/>
        <dbReference type="Rhea" id="RHEA-COMP:11605"/>
        <dbReference type="ChEBI" id="CHEBI:15378"/>
        <dbReference type="ChEBI" id="CHEBI:30013"/>
        <dbReference type="ChEBI" id="CHEBI:30616"/>
        <dbReference type="ChEBI" id="CHEBI:61977"/>
        <dbReference type="ChEBI" id="CHEBI:456216"/>
        <dbReference type="EC" id="2.7.11.1"/>
    </reaction>
</comment>
<dbReference type="FunFam" id="2.60.40.10:FF:000898">
    <property type="entry name" value="Obscurin, cytoskeletal calmodulin and titin-interacting RhoGEF"/>
    <property type="match status" value="1"/>
</dbReference>
<evidence type="ECO:0000256" key="15">
    <source>
        <dbReference type="ARBA" id="ARBA00022842"/>
    </source>
</evidence>
<keyword evidence="16" id="KW-0112">Calmodulin-binding</keyword>
<feature type="domain" description="Ig-like" evidence="22">
    <location>
        <begin position="2787"/>
        <end position="2876"/>
    </location>
</feature>
<sequence length="4436" mass="478147">MPFARLWCYGEGEIDFYKFCVSDPVCLSLSPEPTVVFAKEQSAHSEVKAMAGASATLSCEVAQAQTQVMWYKDGKKLSGSSKVRVEATGCTRRLVLQQAAKGDSGEYICEAGGQRVTFNLDVPEPTVVFAKEQSAHSEVKAMAGASATLSCEVAQAQTQVTWYKDGKKLSGSSKVRVEATGCTRRLVLQQAAKGDSGEYSCEAGGQRVTFRLDVPEPTVVFAKEQSAHSEVKAMAGASATLSCEVAQAQTQVTWYKDGKKLSGSSKVRVEATGCTRRLVLQQAAKGDSGEYSCEAGGQRVTFHLDVPGQFFGDTNLALCVGNDYSLTHPGALSTGPHHFSLLSSISHIIPVVGPDQAGWAECEQKGEVILYKRSGTQALCPQCCPPDLENIFDRVCFSLSPEPTVVFAKEQSAHSEVKAMAGASATLSCEVAQAQTEVTWYKDGKKLSGSSKVRVEAMGCTRRLVLQQAVKGDTGEYSCEAGGQRVTFHLDVPEPTVVFAKEQSAHSEVKATAGASATLSCEVAQAQTEVTWYKDGKKLSGSSKVRVEATGCTRRLVLQQAAKGDSGEYSCEAGGQRVTFHLDVPEPTVVFAKEQSAHSEVKAMAGASATLSCEVAQAQTQVTWYKDGKKLSGSSKVRVEATGCTRRLVLQQAAKGDSGEYICEAGGQRVAFHLDVPEPTVVFAKEQSAHSEVKATAGASATLSCEVAQAQTEVTWYKDGKKLSGSSKVRVEATGCTRRLVLQQAAKGDSGEYICEAGGQRVTFHLDVPEPTVVFAKEQSAHSEVKAMAGASATLSCEVAQAQTEVTWYKDGKKLSGSSKVRMEATGCTRRLVLQQAAKGDSGEYICEAGGQRVTFRLDVPEPTVVFAKEQSAHSEVKATAGASATLSCEVAQAQTEVTWYKDGKKLSGSSKVRVEATGCTRRLVLQQAAKGDSGEYICEAGGQRVAFHLDVPEPEPEPPALERPDHRGLVVVKEHEDIVLTATMAAPSVAAVTWLKDGVEIRRSKRHQTASLGDTHTLTVRGAQTLDSAVYSCRVGAEAQDFPVQVEEVAARFCQPLEPVSGELGGTVTLACELSPAQAEVVWRCGSTQLRAGKRFQMAAEGLRRSLTVSGLRAEDAGEYVCESRDDRTSARLSVLVPREVKFTSGLSAMVAEEGQEATFQCVVTPSDAAVLWFRDGAQLQPSEKFRMSQSGASHSLTISGLVLEDAGQITAEAEGVTSSAALRVREAPVLFKKKLEPQTVEEWGSVTLAVELTRPWPDVKWTRNAMALSPSENVAIYAEGASHRLVLRSVGFADRGFYGCETPDDKTQAKLTVQMRQVQLLRGLHVVEVQEQGSTTMEVELSHAGVEGSWTRDGLRLQPGPTCQLAVQGPVHTLTLSELRPQDGGLIAFKAEGVHTSARLVVTELPVRFSRPLQDVVATEKEKVTLECELSRPNVDVRWLKDGVELQVGKTVGMAAKGTCRTLIIYQCAFGDQGVYVCDAHEAQTSASLKVQGAWPSDPNPLVLSKLRMGEGVGSAVLQCGRASLAAAGRNIQILRPLEDVEVMEKESATFSCEVSHDDVSAQWFREGSKLRSSDNVRMRQEGRTHTLIYRRVLVEEAGEIRFVAENAESRAQLRVRGVAASAQVRWFKGGVELRAGPKYEMVSDGLYRKLVIRDVQPEDEDTYTCDAGDVKTSAQFFVEGRNTGGGGPPADTVLLPLAHRAIHHHRAGPAGRDVMEPAPAWFECETSIPSVRPPKWLLGKTPLQAGKDVGIEQEGTVHRLALRRTCSTMTGPVHFTIGKSRTTAQLVVSDIPVVLTRPLEPKAGRELQSVVLSCDFKPPPKAVQWYKEDTPLAPSDKFRMRLEGHMAELRVLRLTPADAGVYRCQAGSAQTCAQVTVEAREVTVTKPLEDAEATEEGRACFSCELSHEDEEVEWSLNGTPLYNDSFHEITHEGRRHTLVLKRVRRGDAGTVRLSSPKVTATARLEVRAKPAVFLKALDDVSAVEQSTLTLQCEVSDPQAAVVWRKDGVELGPSDKYDFLHTAGTRGLVVHDLSLDDAGLYTCHLGTEETGAHVSVHDLHVGITKRLKNVEVLEGESCNFECILSHEDTGDTATWTVGGKTLGSSGRFRATRQGRKYILAVQEALLSDTGEVVFSVRGLSSKASLLVRERPADITKPLEDQRAVAGADAILSCELSRVDSPVRWLKDGKVIRKSQKYDLLSEGTRAVLVIHAASLKDSGEYTCETEVSKSTARLCVEEKPNRFTEELADLQVEEKGVAVFACKTERPAATVTWRKGLSELRASGKHAPSQEGVTLRLTISALEKADSDTYSCDIGQARSQARLVVQGQRVLITEDLRDAEVQEGSSVTFSCRVSPGDYGPVFWFLDKTPLHPNELNEIETQPGGYHVLTLRELGLKDSGTVYFEAGDQRSSATLRVTEKPSVFSQELTDAIIMEGEDLTLVCETTVPDNPVHWTKDGKTLRESARCQLSREGRRAQLVITGTTLQDGGRYKCEAAGAWSSSIVRIHARPVHFREGLKDTEVLEGGAATLRCKLSSVAAPVEWRCGDEVLRPGGKYRMRQEGPMLELVVRDLQPGDSGQYVCCFGDQTTSATLTVKALPAEFIGRLRSKEATEGAVVTLRCELSKEAPVEWRKGLETLRAGDRVSLRQDGAVCELEIRGLVLADAGEYSCVCGQESTSATLTVKALPAEFIGRLRSKEATEGAVVTLRCELNKEAPVEWRKGLETLRAGDRVSLRQDGAVCELEIRGLVVADAGEYSCMCGQERTSATLTVKAVEWAMASVLSQQPGMSTLPAKFTKGLRNEEATEGATATLLCELSKEAPVQWRKGLETLRAGDRVSLRQDGAVCELEIRGLAVADAGEYSCVCGQESTSATLTIKALPAKFTKGLRKEEATEGAVVTLRCELNKAAPVEWRKGLETLRAGDRVSLRQDGAVCELEIRGLVVADAGEYSCVCGQESTSATLTVKAVPAKFTKSLRNEEATEGATAMLLCELSKAAPVEWRKGLETLRAGDRVSLRQDGAVCKLEICGLMVADTGEYSCVCGKESTSATLTVRALPAKFTKGLRKEEATEGAAATLRCELSKAAPVEWRKGLETLRAGDRVSLRQDGAVCELEIRGLVVADAGEYSCVCGQESTSATLTVKAVPAKFTKSLRNEEATEGATAMLLCELSKAAPVEWKKGLETLRAGDRVSLRQDGAVCELEICGLMVADAGEYSCVCGKESTSATLTVRALPAKFTKGLRKEEATEGAVVTLRCELSKAAPVEWRKGLETLRAGDRVSLRQDGAVCELEIRGLVVADAGEYSCVCRQESTSAMLTVRALPAKFTKSLRKEEATEGAAATLRCELSKAAPVEWRKGLETLRAGDRVSLRQDGAVCELEIRGLMVADAGEYSCVCGQESTSATLTVKALPAKFTKGLRKEEATEGAMVTLRCELSKVAPVEWRKGLETLRAGDRVSLRQDGAVCELEIRSLVVADAGEYSCVCGQESTSATLTVKALPAKFTTILRKEEATEGATATLRCELSKAAPVEWRKGLETLRAGDRVSLRQDGAVCELEIRKLVVADAGEYSCVCGQESTSATLTVKAPPSVFRKPLQNLQAEEGTGASLRCELSEPRAVVWSKGGLEVQADGRREPWQQGCLVELVLRDLRWEDAGEYTCTCGSQATSATVTVTAAPVRFLRELQAQEVDEGGTARLCCELSRAGASVEWRKGLLQLFPCAKYQMVQEGVTVELLVHDAEQEDAGHYTCDTGHAQSTARLSVRAPRPMFQTELQDAEQEVGSLARLCCQLSEVEPGAPVQWLKEGVELHTGSKYEIRHQGATCELLIHGLEAKDSGQYACVVGGQKTMASVKVRAPQVTILEPLQDVQLSEGQDAHFRCRLSRASGQEARWALGGVPLQANEMNDITVEQGTLHSLTLHKVTLEDVGTISFQVGSCSSEAQLKVTGGQPPPTPGKSCGPRAPQPALLLPSCAEAAPCLVRGLQNVDVFAGDVATFSCEVSCAGGPEACWWLDGTLLQDSPQSAICVHDGTVHSLTLSGLGIADSGTVTFRAGPLVSTAKLLVKDPAVEVVSAMQDLAVEEGGPAELLCQYSRPVQATWKMDEQEVRADGRRVIIEQDWTVARLSFRPALPCDSGIYSCEAAGTRVVALLKVQAKNTVVRGLENVEVPEGGEALFECHLSLPEVAAHTWLLDDQPVFSSENAEVVYFENGLRHLLLLKNLRPQDSCRVTFLAGDVVTSAFLTVRGWRLEVLEPPRDATVGAGRQAHFSCTLSEAVPVGEATWYINGAAVQPDDEDWMVTADGSHHTLLLRRARPHHAGEVTFAARDAVASARLTVLGLPDPPEDAEVVGRSDRSVTLSWVAPASDGGGGLRGYRVEMKPSATGEWQLCHELVSEPECVVDGLAPGETYRFRVAAVGPAGAGEPVHLPQTVRLGEWLLGPGG</sequence>
<evidence type="ECO:0000256" key="19">
    <source>
        <dbReference type="ARBA" id="ARBA00023319"/>
    </source>
</evidence>
<evidence type="ECO:0000256" key="17">
    <source>
        <dbReference type="ARBA" id="ARBA00023157"/>
    </source>
</evidence>
<evidence type="ECO:0000256" key="12">
    <source>
        <dbReference type="ARBA" id="ARBA00022741"/>
    </source>
</evidence>
<dbReference type="SMART" id="SM00409">
    <property type="entry name" value="IG"/>
    <property type="match status" value="44"/>
</dbReference>
<evidence type="ECO:0000256" key="3">
    <source>
        <dbReference type="ARBA" id="ARBA00004496"/>
    </source>
</evidence>
<keyword evidence="9" id="KW-0808">Transferase</keyword>
<feature type="domain" description="Ig-like" evidence="22">
    <location>
        <begin position="3409"/>
        <end position="3492"/>
    </location>
</feature>
<dbReference type="FunFam" id="2.60.40.10:FF:000917">
    <property type="entry name" value="Obscurin, cytoskeletal calmodulin and titin-interacting RhoGEF"/>
    <property type="match status" value="1"/>
</dbReference>
<feature type="domain" description="Ig-like" evidence="22">
    <location>
        <begin position="1532"/>
        <end position="1680"/>
    </location>
</feature>
<comment type="cofactor">
    <cofactor evidence="1">
        <name>Mg(2+)</name>
        <dbReference type="ChEBI" id="CHEBI:18420"/>
    </cofactor>
</comment>
<accession>A0AA40I3K6</accession>
<evidence type="ECO:0000256" key="2">
    <source>
        <dbReference type="ARBA" id="ARBA00004123"/>
    </source>
</evidence>
<feature type="domain" description="Ig-like" evidence="22">
    <location>
        <begin position="495"/>
        <end position="573"/>
    </location>
</feature>
<feature type="domain" description="Ig-like" evidence="22">
    <location>
        <begin position="2600"/>
        <end position="2683"/>
    </location>
</feature>
<feature type="domain" description="Ig-like" evidence="22">
    <location>
        <begin position="403"/>
        <end position="481"/>
    </location>
</feature>
<keyword evidence="18" id="KW-0539">Nucleus</keyword>
<evidence type="ECO:0000256" key="7">
    <source>
        <dbReference type="ARBA" id="ARBA00022527"/>
    </source>
</evidence>
<feature type="domain" description="Ig-like" evidence="22">
    <location>
        <begin position="3852"/>
        <end position="3941"/>
    </location>
</feature>
<dbReference type="PANTHER" id="PTHR35971">
    <property type="entry name" value="SI:DKEY-31G6.6"/>
    <property type="match status" value="1"/>
</dbReference>
<feature type="domain" description="Ig-like" evidence="22">
    <location>
        <begin position="771"/>
        <end position="849"/>
    </location>
</feature>
<feature type="domain" description="Ig-like" evidence="22">
    <location>
        <begin position="2881"/>
        <end position="2964"/>
    </location>
</feature>
<evidence type="ECO:0000256" key="4">
    <source>
        <dbReference type="ARBA" id="ARBA00006692"/>
    </source>
</evidence>
<feature type="domain" description="Ig-like" evidence="22">
    <location>
        <begin position="863"/>
        <end position="941"/>
    </location>
</feature>
<evidence type="ECO:0000256" key="21">
    <source>
        <dbReference type="ARBA" id="ARBA00048679"/>
    </source>
</evidence>
<dbReference type="InterPro" id="IPR013783">
    <property type="entry name" value="Ig-like_fold"/>
</dbReference>
<keyword evidence="8" id="KW-0597">Phosphoprotein</keyword>
<evidence type="ECO:0000256" key="6">
    <source>
        <dbReference type="ARBA" id="ARBA00022490"/>
    </source>
</evidence>
<keyword evidence="7" id="KW-0723">Serine/threonine-protein kinase</keyword>
<feature type="domain" description="Ig-like" evidence="22">
    <location>
        <begin position="679"/>
        <end position="757"/>
    </location>
</feature>
<dbReference type="SUPFAM" id="SSF48726">
    <property type="entry name" value="Immunoglobulin"/>
    <property type="match status" value="45"/>
</dbReference>
<feature type="domain" description="Ig-like" evidence="22">
    <location>
        <begin position="1066"/>
        <end position="1135"/>
    </location>
</feature>
<dbReference type="SUPFAM" id="SSF49265">
    <property type="entry name" value="Fibronectin type III"/>
    <property type="match status" value="1"/>
</dbReference>
<feature type="domain" description="Ig-like" evidence="22">
    <location>
        <begin position="3585"/>
        <end position="3668"/>
    </location>
</feature>
<feature type="domain" description="Ig-like" evidence="22">
    <location>
        <begin position="3497"/>
        <end position="3580"/>
    </location>
</feature>
<feature type="domain" description="Ig-like" evidence="22">
    <location>
        <begin position="2242"/>
        <end position="2326"/>
    </location>
</feature>
<dbReference type="PROSITE" id="PS50853">
    <property type="entry name" value="FN3"/>
    <property type="match status" value="1"/>
</dbReference>
<feature type="domain" description="Ig-like" evidence="22">
    <location>
        <begin position="959"/>
        <end position="1051"/>
    </location>
</feature>
<dbReference type="FunFam" id="2.60.40.10:FF:000841">
    <property type="entry name" value="obscurin isoform X4"/>
    <property type="match status" value="1"/>
</dbReference>
<dbReference type="FunFam" id="2.60.40.10:FF:001214">
    <property type="entry name" value="Obscurin, cytoskeletal calmodulin and titin-interacting RhoGEF"/>
    <property type="match status" value="1"/>
</dbReference>
<proteinExistence type="inferred from homology"/>
<evidence type="ECO:0000256" key="20">
    <source>
        <dbReference type="ARBA" id="ARBA00047899"/>
    </source>
</evidence>
<keyword evidence="15" id="KW-0460">Magnesium</keyword>
<name>A0AA40I3K6_CNENI</name>
<dbReference type="EMBL" id="JAULJE010000005">
    <property type="protein sequence ID" value="KAK1342355.1"/>
    <property type="molecule type" value="Genomic_DNA"/>
</dbReference>
<keyword evidence="12" id="KW-0547">Nucleotide-binding</keyword>
<feature type="domain" description="Ig-like" evidence="22">
    <location>
        <begin position="217"/>
        <end position="295"/>
    </location>
</feature>
<dbReference type="SMART" id="SM00408">
    <property type="entry name" value="IGc2"/>
    <property type="match status" value="37"/>
</dbReference>
<protein>
    <recommendedName>
        <fullName evidence="5">non-specific serine/threonine protein kinase</fullName>
        <ecNumber evidence="5">2.7.11.1</ecNumber>
    </recommendedName>
</protein>
<feature type="domain" description="Ig-like" evidence="22">
    <location>
        <begin position="1408"/>
        <end position="1490"/>
    </location>
</feature>
<dbReference type="FunFam" id="2.60.40.10:FF:000707">
    <property type="entry name" value="Obscurin, cytoskeletal calmodulin and titin-interacting RhoGEF"/>
    <property type="match status" value="1"/>
</dbReference>
<dbReference type="FunFam" id="2.60.40.10:FF:000228">
    <property type="entry name" value="obscurin isoform X4"/>
    <property type="match status" value="14"/>
</dbReference>
<evidence type="ECO:0000313" key="24">
    <source>
        <dbReference type="EMBL" id="KAK1342355.1"/>
    </source>
</evidence>